<dbReference type="PROSITE" id="PS51257">
    <property type="entry name" value="PROKAR_LIPOPROTEIN"/>
    <property type="match status" value="1"/>
</dbReference>
<dbReference type="RefSeq" id="WP_387341706.1">
    <property type="nucleotide sequence ID" value="NZ_JBIAXI010000005.1"/>
</dbReference>
<dbReference type="Proteomes" id="UP001602119">
    <property type="component" value="Unassembled WGS sequence"/>
</dbReference>
<feature type="signal peptide" evidence="1">
    <location>
        <begin position="1"/>
        <end position="21"/>
    </location>
</feature>
<name>A0ABW6V633_MICFU</name>
<comment type="caution">
    <text evidence="2">The sequence shown here is derived from an EMBL/GenBank/DDBJ whole genome shotgun (WGS) entry which is preliminary data.</text>
</comment>
<evidence type="ECO:0000313" key="2">
    <source>
        <dbReference type="EMBL" id="MFF4773334.1"/>
    </source>
</evidence>
<dbReference type="EMBL" id="JBIAXI010000005">
    <property type="protein sequence ID" value="MFF4773334.1"/>
    <property type="molecule type" value="Genomic_DNA"/>
</dbReference>
<evidence type="ECO:0000256" key="1">
    <source>
        <dbReference type="SAM" id="SignalP"/>
    </source>
</evidence>
<feature type="chain" id="PRO_5045537671" evidence="1">
    <location>
        <begin position="22"/>
        <end position="103"/>
    </location>
</feature>
<accession>A0ABW6V633</accession>
<proteinExistence type="predicted"/>
<keyword evidence="3" id="KW-1185">Reference proteome</keyword>
<organism evidence="2 3">
    <name type="scientific">Microtetraspora fusca</name>
    <dbReference type="NCBI Taxonomy" id="1997"/>
    <lineage>
        <taxon>Bacteria</taxon>
        <taxon>Bacillati</taxon>
        <taxon>Actinomycetota</taxon>
        <taxon>Actinomycetes</taxon>
        <taxon>Streptosporangiales</taxon>
        <taxon>Streptosporangiaceae</taxon>
        <taxon>Microtetraspora</taxon>
    </lineage>
</organism>
<reference evidence="2 3" key="1">
    <citation type="submission" date="2024-10" db="EMBL/GenBank/DDBJ databases">
        <title>The Natural Products Discovery Center: Release of the First 8490 Sequenced Strains for Exploring Actinobacteria Biosynthetic Diversity.</title>
        <authorList>
            <person name="Kalkreuter E."/>
            <person name="Kautsar S.A."/>
            <person name="Yang D."/>
            <person name="Bader C.D."/>
            <person name="Teijaro C.N."/>
            <person name="Fluegel L."/>
            <person name="Davis C.M."/>
            <person name="Simpson J.R."/>
            <person name="Lauterbach L."/>
            <person name="Steele A.D."/>
            <person name="Gui C."/>
            <person name="Meng S."/>
            <person name="Li G."/>
            <person name="Viehrig K."/>
            <person name="Ye F."/>
            <person name="Su P."/>
            <person name="Kiefer A.F."/>
            <person name="Nichols A."/>
            <person name="Cepeda A.J."/>
            <person name="Yan W."/>
            <person name="Fan B."/>
            <person name="Jiang Y."/>
            <person name="Adhikari A."/>
            <person name="Zheng C.-J."/>
            <person name="Schuster L."/>
            <person name="Cowan T.M."/>
            <person name="Smanski M.J."/>
            <person name="Chevrette M.G."/>
            <person name="De Carvalho L.P.S."/>
            <person name="Shen B."/>
        </authorList>
    </citation>
    <scope>NUCLEOTIDE SEQUENCE [LARGE SCALE GENOMIC DNA]</scope>
    <source>
        <strain evidence="2 3">NPDC001281</strain>
    </source>
</reference>
<evidence type="ECO:0000313" key="3">
    <source>
        <dbReference type="Proteomes" id="UP001602119"/>
    </source>
</evidence>
<sequence>MPKVCLWAVGLAMAAALTLSACQPRAEEQFHIINTTHETVTVRWKSNNRSFVTLNPGERAPFGFSDKICDGEEVGILVATSETGETYTYGPRICKGESWRIGE</sequence>
<keyword evidence="1" id="KW-0732">Signal</keyword>
<protein>
    <submittedName>
        <fullName evidence="2">Uncharacterized protein</fullName>
    </submittedName>
</protein>
<gene>
    <name evidence="2" type="ORF">ACFY05_10800</name>
</gene>